<evidence type="ECO:0000313" key="2">
    <source>
        <dbReference type="EMBL" id="NME72628.1"/>
    </source>
</evidence>
<name>A0A7X9XDB7_9BACT</name>
<organism evidence="2 3">
    <name type="scientific">Flammeovirga aprica JL-4</name>
    <dbReference type="NCBI Taxonomy" id="694437"/>
    <lineage>
        <taxon>Bacteria</taxon>
        <taxon>Pseudomonadati</taxon>
        <taxon>Bacteroidota</taxon>
        <taxon>Cytophagia</taxon>
        <taxon>Cytophagales</taxon>
        <taxon>Flammeovirgaceae</taxon>
        <taxon>Flammeovirga</taxon>
    </lineage>
</organism>
<comment type="caution">
    <text evidence="2">The sequence shown here is derived from an EMBL/GenBank/DDBJ whole genome shotgun (WGS) entry which is preliminary data.</text>
</comment>
<proteinExistence type="predicted"/>
<sequence length="93" mass="11001">MILIAFLLLLLTSTSFAQINIGDTVTVVKSKHAYVVKHISVTSQNKTAYELLNLKNNKRRWVLDEQLQYERKQQLNALRYRRGEEEEFENFIE</sequence>
<feature type="signal peptide" evidence="1">
    <location>
        <begin position="1"/>
        <end position="17"/>
    </location>
</feature>
<keyword evidence="3" id="KW-1185">Reference proteome</keyword>
<reference evidence="2 3" key="1">
    <citation type="submission" date="2020-04" db="EMBL/GenBank/DDBJ databases">
        <title>Flammeovirga sp. SR4, a novel species isolated from seawater.</title>
        <authorList>
            <person name="Wang X."/>
        </authorList>
    </citation>
    <scope>NUCLEOTIDE SEQUENCE [LARGE SCALE GENOMIC DNA]</scope>
    <source>
        <strain evidence="2 3">ATCC 23126</strain>
    </source>
</reference>
<evidence type="ECO:0000313" key="3">
    <source>
        <dbReference type="Proteomes" id="UP000576082"/>
    </source>
</evidence>
<dbReference type="AlphaFoldDB" id="A0A7X9XDB7"/>
<gene>
    <name evidence="2" type="ORF">HHU12_32010</name>
</gene>
<keyword evidence="1" id="KW-0732">Signal</keyword>
<dbReference type="Proteomes" id="UP000576082">
    <property type="component" value="Unassembled WGS sequence"/>
</dbReference>
<protein>
    <submittedName>
        <fullName evidence="2">Uncharacterized protein</fullName>
    </submittedName>
</protein>
<accession>A0A7X9XDB7</accession>
<evidence type="ECO:0000256" key="1">
    <source>
        <dbReference type="SAM" id="SignalP"/>
    </source>
</evidence>
<dbReference type="EMBL" id="JABANE010000184">
    <property type="protein sequence ID" value="NME72628.1"/>
    <property type="molecule type" value="Genomic_DNA"/>
</dbReference>
<dbReference type="RefSeq" id="WP_169660814.1">
    <property type="nucleotide sequence ID" value="NZ_JABANE010000184.1"/>
</dbReference>
<feature type="chain" id="PRO_5031457206" evidence="1">
    <location>
        <begin position="18"/>
        <end position="93"/>
    </location>
</feature>